<sequence length="158" mass="17359">MADISLRDFIHRKALENSNALEVPDPTFINEVFKCVFCLETPGRRSIPLHFCQSAEHPVCNLCVTAFMKAIEEPEETLICSAVEVDGGFCGGSISFGEKDEAETGVFSCTDILMSKWKGPQLEASLFAKQLLPNHTQAEFEVGFRNGIGSAPPDEKCK</sequence>
<keyword evidence="2" id="KW-1185">Reference proteome</keyword>
<gene>
    <name evidence="1" type="ORF">ODALV1_LOCUS22726</name>
</gene>
<comment type="caution">
    <text evidence="1">The sequence shown here is derived from an EMBL/GenBank/DDBJ whole genome shotgun (WGS) entry which is preliminary data.</text>
</comment>
<reference evidence="1 2" key="1">
    <citation type="submission" date="2024-08" db="EMBL/GenBank/DDBJ databases">
        <authorList>
            <person name="Cucini C."/>
            <person name="Frati F."/>
        </authorList>
    </citation>
    <scope>NUCLEOTIDE SEQUENCE [LARGE SCALE GENOMIC DNA]</scope>
</reference>
<dbReference type="EMBL" id="CAXLJM020000075">
    <property type="protein sequence ID" value="CAL8128967.1"/>
    <property type="molecule type" value="Genomic_DNA"/>
</dbReference>
<protein>
    <submittedName>
        <fullName evidence="1">Uncharacterized protein</fullName>
    </submittedName>
</protein>
<dbReference type="Proteomes" id="UP001642540">
    <property type="component" value="Unassembled WGS sequence"/>
</dbReference>
<organism evidence="1 2">
    <name type="scientific">Orchesella dallaii</name>
    <dbReference type="NCBI Taxonomy" id="48710"/>
    <lineage>
        <taxon>Eukaryota</taxon>
        <taxon>Metazoa</taxon>
        <taxon>Ecdysozoa</taxon>
        <taxon>Arthropoda</taxon>
        <taxon>Hexapoda</taxon>
        <taxon>Collembola</taxon>
        <taxon>Entomobryomorpha</taxon>
        <taxon>Entomobryoidea</taxon>
        <taxon>Orchesellidae</taxon>
        <taxon>Orchesellinae</taxon>
        <taxon>Orchesella</taxon>
    </lineage>
</organism>
<proteinExistence type="predicted"/>
<evidence type="ECO:0000313" key="1">
    <source>
        <dbReference type="EMBL" id="CAL8128967.1"/>
    </source>
</evidence>
<evidence type="ECO:0000313" key="2">
    <source>
        <dbReference type="Proteomes" id="UP001642540"/>
    </source>
</evidence>
<name>A0ABP1RIW3_9HEXA</name>
<accession>A0ABP1RIW3</accession>